<feature type="domain" description="Small ribosomal subunit protein mS35 mitochondrial conserved" evidence="1">
    <location>
        <begin position="100"/>
        <end position="253"/>
    </location>
</feature>
<dbReference type="GO" id="GO:0005763">
    <property type="term" value="C:mitochondrial small ribosomal subunit"/>
    <property type="evidence" value="ECO:0007669"/>
    <property type="project" value="TreeGrafter"/>
</dbReference>
<dbReference type="EMBL" id="ML210146">
    <property type="protein sequence ID" value="TFK30357.1"/>
    <property type="molecule type" value="Genomic_DNA"/>
</dbReference>
<dbReference type="InterPro" id="IPR019349">
    <property type="entry name" value="Ribosomal_mS35_mit"/>
</dbReference>
<protein>
    <recommendedName>
        <fullName evidence="1">Small ribosomal subunit protein mS35 mitochondrial conserved domain-containing protein</fullName>
    </recommendedName>
</protein>
<sequence length="262" mass="29587">MATPLTRSLGLARSLRAPCTAQTLKRNFSVSSPALARRTKTVLEETMSEDDIMTLVTEQDSVQDSPALGHRMLQHYRKVLHYLRVIEHEMPKLVAYRQPFVPPFSTETPIIVRSIDYQGEEHPATAKRVIVVAVDSLPLSDKHAVHKIKLLAGPRWSPNPPKDAGICKQDRWGEGFIKISCDTFQVPEMNLKWASDALDRLIKEANTEAKAYSDVPLDVRHVYAKIRKAKKGDHLRAHRPLRPVSVADFPEEWLPRSAPVPL</sequence>
<accession>A0A5C3LBX6</accession>
<dbReference type="AlphaFoldDB" id="A0A5C3LBX6"/>
<dbReference type="STRING" id="230819.A0A5C3LBX6"/>
<dbReference type="Proteomes" id="UP000307440">
    <property type="component" value="Unassembled WGS sequence"/>
</dbReference>
<dbReference type="InterPro" id="IPR039848">
    <property type="entry name" value="Ribosomal_mS35_mt"/>
</dbReference>
<dbReference type="GO" id="GO:0003735">
    <property type="term" value="F:structural constituent of ribosome"/>
    <property type="evidence" value="ECO:0007669"/>
    <property type="project" value="InterPro"/>
</dbReference>
<keyword evidence="3" id="KW-1185">Reference proteome</keyword>
<dbReference type="OrthoDB" id="283424at2759"/>
<organism evidence="2 3">
    <name type="scientific">Coprinopsis marcescibilis</name>
    <name type="common">Agaric fungus</name>
    <name type="synonym">Psathyrella marcescibilis</name>
    <dbReference type="NCBI Taxonomy" id="230819"/>
    <lineage>
        <taxon>Eukaryota</taxon>
        <taxon>Fungi</taxon>
        <taxon>Dikarya</taxon>
        <taxon>Basidiomycota</taxon>
        <taxon>Agaricomycotina</taxon>
        <taxon>Agaricomycetes</taxon>
        <taxon>Agaricomycetidae</taxon>
        <taxon>Agaricales</taxon>
        <taxon>Agaricineae</taxon>
        <taxon>Psathyrellaceae</taxon>
        <taxon>Coprinopsis</taxon>
    </lineage>
</organism>
<proteinExistence type="predicted"/>
<name>A0A5C3LBX6_COPMA</name>
<dbReference type="Pfam" id="PF10213">
    <property type="entry name" value="MRP-S28"/>
    <property type="match status" value="1"/>
</dbReference>
<evidence type="ECO:0000313" key="2">
    <source>
        <dbReference type="EMBL" id="TFK30357.1"/>
    </source>
</evidence>
<dbReference type="PANTHER" id="PTHR13490:SF0">
    <property type="entry name" value="SMALL RIBOSOMAL SUBUNIT PROTEIN MS35"/>
    <property type="match status" value="1"/>
</dbReference>
<evidence type="ECO:0000259" key="1">
    <source>
        <dbReference type="Pfam" id="PF10213"/>
    </source>
</evidence>
<dbReference type="GO" id="GO:0032543">
    <property type="term" value="P:mitochondrial translation"/>
    <property type="evidence" value="ECO:0007669"/>
    <property type="project" value="InterPro"/>
</dbReference>
<gene>
    <name evidence="2" type="ORF">FA15DRAFT_629478</name>
</gene>
<dbReference type="PANTHER" id="PTHR13490">
    <property type="entry name" value="MITOCHONDRIAL 28S RIBOSOMAL PROTEIN S28"/>
    <property type="match status" value="1"/>
</dbReference>
<evidence type="ECO:0000313" key="3">
    <source>
        <dbReference type="Proteomes" id="UP000307440"/>
    </source>
</evidence>
<reference evidence="2 3" key="1">
    <citation type="journal article" date="2019" name="Nat. Ecol. Evol.">
        <title>Megaphylogeny resolves global patterns of mushroom evolution.</title>
        <authorList>
            <person name="Varga T."/>
            <person name="Krizsan K."/>
            <person name="Foldi C."/>
            <person name="Dima B."/>
            <person name="Sanchez-Garcia M."/>
            <person name="Sanchez-Ramirez S."/>
            <person name="Szollosi G.J."/>
            <person name="Szarkandi J.G."/>
            <person name="Papp V."/>
            <person name="Albert L."/>
            <person name="Andreopoulos W."/>
            <person name="Angelini C."/>
            <person name="Antonin V."/>
            <person name="Barry K.W."/>
            <person name="Bougher N.L."/>
            <person name="Buchanan P."/>
            <person name="Buyck B."/>
            <person name="Bense V."/>
            <person name="Catcheside P."/>
            <person name="Chovatia M."/>
            <person name="Cooper J."/>
            <person name="Damon W."/>
            <person name="Desjardin D."/>
            <person name="Finy P."/>
            <person name="Geml J."/>
            <person name="Haridas S."/>
            <person name="Hughes K."/>
            <person name="Justo A."/>
            <person name="Karasinski D."/>
            <person name="Kautmanova I."/>
            <person name="Kiss B."/>
            <person name="Kocsube S."/>
            <person name="Kotiranta H."/>
            <person name="LaButti K.M."/>
            <person name="Lechner B.E."/>
            <person name="Liimatainen K."/>
            <person name="Lipzen A."/>
            <person name="Lukacs Z."/>
            <person name="Mihaltcheva S."/>
            <person name="Morgado L.N."/>
            <person name="Niskanen T."/>
            <person name="Noordeloos M.E."/>
            <person name="Ohm R.A."/>
            <person name="Ortiz-Santana B."/>
            <person name="Ovrebo C."/>
            <person name="Racz N."/>
            <person name="Riley R."/>
            <person name="Savchenko A."/>
            <person name="Shiryaev A."/>
            <person name="Soop K."/>
            <person name="Spirin V."/>
            <person name="Szebenyi C."/>
            <person name="Tomsovsky M."/>
            <person name="Tulloss R.E."/>
            <person name="Uehling J."/>
            <person name="Grigoriev I.V."/>
            <person name="Vagvolgyi C."/>
            <person name="Papp T."/>
            <person name="Martin F.M."/>
            <person name="Miettinen O."/>
            <person name="Hibbett D.S."/>
            <person name="Nagy L.G."/>
        </authorList>
    </citation>
    <scope>NUCLEOTIDE SEQUENCE [LARGE SCALE GENOMIC DNA]</scope>
    <source>
        <strain evidence="2 3">CBS 121175</strain>
    </source>
</reference>